<evidence type="ECO:0000313" key="2">
    <source>
        <dbReference type="Proteomes" id="UP000297535"/>
    </source>
</evidence>
<keyword evidence="2" id="KW-1185">Reference proteome</keyword>
<name>A0A4Z0NEL0_9HYPH</name>
<evidence type="ECO:0000313" key="1">
    <source>
        <dbReference type="EMBL" id="TGD92634.1"/>
    </source>
</evidence>
<accession>A0A4Z0NEL0</accession>
<sequence length="93" mass="10294">MNDNEGLNETEGFVENVLDDLIYEAAEDSNDGPLAPGPVLIEMAARALARMVLHYDFSPDETIKLAAGRFATILHEQVERLDARLPADLRLVE</sequence>
<dbReference type="Proteomes" id="UP000297535">
    <property type="component" value="Unassembled WGS sequence"/>
</dbReference>
<dbReference type="EMBL" id="SRLB01000059">
    <property type="protein sequence ID" value="TGD92634.1"/>
    <property type="molecule type" value="Genomic_DNA"/>
</dbReference>
<protein>
    <submittedName>
        <fullName evidence="1">Uncharacterized protein</fullName>
    </submittedName>
</protein>
<dbReference type="AlphaFoldDB" id="A0A4Z0NEL0"/>
<organism evidence="1 2">
    <name type="scientific">Methylobacterium nonmethylotrophicum</name>
    <dbReference type="NCBI Taxonomy" id="1141884"/>
    <lineage>
        <taxon>Bacteria</taxon>
        <taxon>Pseudomonadati</taxon>
        <taxon>Pseudomonadota</taxon>
        <taxon>Alphaproteobacteria</taxon>
        <taxon>Hyphomicrobiales</taxon>
        <taxon>Methylobacteriaceae</taxon>
        <taxon>Methylobacterium</taxon>
    </lineage>
</organism>
<proteinExistence type="predicted"/>
<dbReference type="RefSeq" id="WP_135419813.1">
    <property type="nucleotide sequence ID" value="NZ_SRLB01000059.1"/>
</dbReference>
<gene>
    <name evidence="1" type="ORF">EU555_34430</name>
</gene>
<comment type="caution">
    <text evidence="1">The sequence shown here is derived from an EMBL/GenBank/DDBJ whole genome shotgun (WGS) entry which is preliminary data.</text>
</comment>
<reference evidence="1 2" key="1">
    <citation type="submission" date="2019-04" db="EMBL/GenBank/DDBJ databases">
        <authorList>
            <person name="Feng G."/>
            <person name="Zhu H."/>
        </authorList>
    </citation>
    <scope>NUCLEOTIDE SEQUENCE [LARGE SCALE GENOMIC DNA]</scope>
    <source>
        <strain evidence="1 2">6HR-1</strain>
    </source>
</reference>